<dbReference type="InterPro" id="IPR007325">
    <property type="entry name" value="KFase/CYL"/>
</dbReference>
<comment type="caution">
    <text evidence="1">The sequence shown here is derived from an EMBL/GenBank/DDBJ whole genome shotgun (WGS) entry which is preliminary data.</text>
</comment>
<proteinExistence type="predicted"/>
<dbReference type="RefSeq" id="WP_229999523.1">
    <property type="nucleotide sequence ID" value="NZ_JAJJMN010000001.1"/>
</dbReference>
<dbReference type="Gene3D" id="3.50.30.50">
    <property type="entry name" value="Putative cyclase"/>
    <property type="match status" value="1"/>
</dbReference>
<dbReference type="Proteomes" id="UP001430700">
    <property type="component" value="Unassembled WGS sequence"/>
</dbReference>
<evidence type="ECO:0000313" key="2">
    <source>
        <dbReference type="Proteomes" id="UP001430700"/>
    </source>
</evidence>
<organism evidence="1 2">
    <name type="scientific">Flavobacterium lipolyticum</name>
    <dbReference type="NCBI Taxonomy" id="2893754"/>
    <lineage>
        <taxon>Bacteria</taxon>
        <taxon>Pseudomonadati</taxon>
        <taxon>Bacteroidota</taxon>
        <taxon>Flavobacteriia</taxon>
        <taxon>Flavobacteriales</taxon>
        <taxon>Flavobacteriaceae</taxon>
        <taxon>Flavobacterium</taxon>
    </lineage>
</organism>
<name>A0ABS8LZU7_9FLAO</name>
<sequence length="290" mass="32319">MIAKINNFEIDLSKPIDISIPLTNTDENPIAWYIEKPVIEPVVFGDWIGKVSEGKSSTNFNNIFFNPHGHGTHTECLGHITNDFFSINQCLKQFFFTAQLITVEPEKMGDDLVITKEHISASLNVTNISASLNETHTPTSLNGTHTPTSLNGTNDLASPSKTIEALIIRTLPNQKDKKSTKYSNTNPPYLSEEAAIFIRESEIQHLLIDLPSVDREHDEGKLLAHKAFWNVKDTHNLNSDARLNATITEMIFVSDEIEDGAYILNLQIASFENDASPSKPILFQISNLTS</sequence>
<evidence type="ECO:0000313" key="1">
    <source>
        <dbReference type="EMBL" id="MCC9018120.1"/>
    </source>
</evidence>
<dbReference type="InterPro" id="IPR037175">
    <property type="entry name" value="KFase_sf"/>
</dbReference>
<gene>
    <name evidence="1" type="ORF">LNQ34_10085</name>
</gene>
<accession>A0ABS8LZU7</accession>
<dbReference type="SUPFAM" id="SSF102198">
    <property type="entry name" value="Putative cyclase"/>
    <property type="match status" value="1"/>
</dbReference>
<reference evidence="1" key="1">
    <citation type="submission" date="2021-11" db="EMBL/GenBank/DDBJ databases">
        <title>Description of novel Flavobacterium species.</title>
        <authorList>
            <person name="Saticioglu I.B."/>
            <person name="Ay H."/>
            <person name="Altun S."/>
            <person name="Duman M."/>
        </authorList>
    </citation>
    <scope>NUCLEOTIDE SEQUENCE</scope>
    <source>
        <strain evidence="1">F-126</strain>
    </source>
</reference>
<keyword evidence="2" id="KW-1185">Reference proteome</keyword>
<dbReference type="Pfam" id="PF04199">
    <property type="entry name" value="Cyclase"/>
    <property type="match status" value="1"/>
</dbReference>
<dbReference type="EMBL" id="JAJJMN010000001">
    <property type="protein sequence ID" value="MCC9018120.1"/>
    <property type="molecule type" value="Genomic_DNA"/>
</dbReference>
<protein>
    <submittedName>
        <fullName evidence="1">Cyclase family protein</fullName>
    </submittedName>
</protein>